<comment type="caution">
    <text evidence="8">The sequence shown here is derived from an EMBL/GenBank/DDBJ whole genome shotgun (WGS) entry which is preliminary data.</text>
</comment>
<evidence type="ECO:0000256" key="3">
    <source>
        <dbReference type="ARBA" id="ARBA00023136"/>
    </source>
</evidence>
<evidence type="ECO:0000256" key="6">
    <source>
        <dbReference type="SAM" id="SignalP"/>
    </source>
</evidence>
<feature type="signal peptide" evidence="6">
    <location>
        <begin position="1"/>
        <end position="21"/>
    </location>
</feature>
<accession>A0ABV6ES19</accession>
<dbReference type="InterPro" id="IPR027385">
    <property type="entry name" value="Beta-barrel_OMP"/>
</dbReference>
<evidence type="ECO:0000256" key="2">
    <source>
        <dbReference type="ARBA" id="ARBA00022729"/>
    </source>
</evidence>
<keyword evidence="3" id="KW-0472">Membrane</keyword>
<dbReference type="EMBL" id="JBHLWM010000004">
    <property type="protein sequence ID" value="MFC0241009.1"/>
    <property type="molecule type" value="Genomic_DNA"/>
</dbReference>
<protein>
    <submittedName>
        <fullName evidence="8">Outer membrane protein</fullName>
    </submittedName>
</protein>
<keyword evidence="9" id="KW-1185">Reference proteome</keyword>
<reference evidence="8 9" key="1">
    <citation type="submission" date="2024-09" db="EMBL/GenBank/DDBJ databases">
        <authorList>
            <person name="Sun Q."/>
            <person name="Mori K."/>
        </authorList>
    </citation>
    <scope>NUCLEOTIDE SEQUENCE [LARGE SCALE GENOMIC DNA]</scope>
    <source>
        <strain evidence="8 9">KCTC 23279</strain>
    </source>
</reference>
<evidence type="ECO:0000256" key="1">
    <source>
        <dbReference type="ARBA" id="ARBA00004442"/>
    </source>
</evidence>
<keyword evidence="2 6" id="KW-0732">Signal</keyword>
<dbReference type="PANTHER" id="PTHR34001:SF3">
    <property type="entry name" value="BLL7405 PROTEIN"/>
    <property type="match status" value="1"/>
</dbReference>
<sequence>MKKILLGTVALVALGAAPALAADLAARPYTKAPAYAPPAPIYNWTGFYIGGHIGGAFAGDNSIGTGVTASNNGKFLGGVQAGYDWQFAPNWVLGVEGQYSWLSGTNQSVSFAGFNGVVPGTYTYADNQRGLASVTGRLGYTWGPALLYVKGGWAYADYTSSLTFAAVGGGAVGVAVDSKTDGYTVGGGLEYLFAPNWSGKIEYQYYDFGNVTLAPGFTAKNDEHVVKAGLNYRFNWGGPVVAKY</sequence>
<organism evidence="8 9">
    <name type="scientific">Rhodopseudomonas telluris</name>
    <dbReference type="NCBI Taxonomy" id="644215"/>
    <lineage>
        <taxon>Bacteria</taxon>
        <taxon>Pseudomonadati</taxon>
        <taxon>Pseudomonadota</taxon>
        <taxon>Alphaproteobacteria</taxon>
        <taxon>Hyphomicrobiales</taxon>
        <taxon>Nitrobacteraceae</taxon>
        <taxon>Rhodopseudomonas</taxon>
    </lineage>
</organism>
<dbReference type="InterPro" id="IPR051692">
    <property type="entry name" value="OMP-like"/>
</dbReference>
<feature type="domain" description="Outer membrane protein beta-barrel" evidence="7">
    <location>
        <begin position="23"/>
        <end position="234"/>
    </location>
</feature>
<feature type="chain" id="PRO_5047184278" evidence="6">
    <location>
        <begin position="22"/>
        <end position="244"/>
    </location>
</feature>
<proteinExistence type="inferred from homology"/>
<dbReference type="InterPro" id="IPR011250">
    <property type="entry name" value="OMP/PagP_B-barrel"/>
</dbReference>
<evidence type="ECO:0000256" key="5">
    <source>
        <dbReference type="ARBA" id="ARBA00038306"/>
    </source>
</evidence>
<evidence type="ECO:0000259" key="7">
    <source>
        <dbReference type="Pfam" id="PF13505"/>
    </source>
</evidence>
<evidence type="ECO:0000313" key="9">
    <source>
        <dbReference type="Proteomes" id="UP001589775"/>
    </source>
</evidence>
<dbReference type="Gene3D" id="2.40.160.20">
    <property type="match status" value="1"/>
</dbReference>
<dbReference type="Pfam" id="PF13505">
    <property type="entry name" value="OMP_b-brl"/>
    <property type="match status" value="1"/>
</dbReference>
<dbReference type="PANTHER" id="PTHR34001">
    <property type="entry name" value="BLL7405 PROTEIN"/>
    <property type="match status" value="1"/>
</dbReference>
<comment type="similarity">
    <text evidence="5">Belongs to the Omp25/RopB family.</text>
</comment>
<keyword evidence="4" id="KW-0998">Cell outer membrane</keyword>
<name>A0ABV6ES19_9BRAD</name>
<evidence type="ECO:0000313" key="8">
    <source>
        <dbReference type="EMBL" id="MFC0241009.1"/>
    </source>
</evidence>
<evidence type="ECO:0000256" key="4">
    <source>
        <dbReference type="ARBA" id="ARBA00023237"/>
    </source>
</evidence>
<gene>
    <name evidence="8" type="ORF">ACFFJ6_11050</name>
</gene>
<dbReference type="SUPFAM" id="SSF56925">
    <property type="entry name" value="OMPA-like"/>
    <property type="match status" value="1"/>
</dbReference>
<dbReference type="Proteomes" id="UP001589775">
    <property type="component" value="Unassembled WGS sequence"/>
</dbReference>
<dbReference type="RefSeq" id="WP_378387510.1">
    <property type="nucleotide sequence ID" value="NZ_JBHLWM010000004.1"/>
</dbReference>
<comment type="subcellular location">
    <subcellularLocation>
        <location evidence="1">Cell outer membrane</location>
    </subcellularLocation>
</comment>